<organism evidence="1 2">
    <name type="scientific">Allocatelliglobosispora scoriae</name>
    <dbReference type="NCBI Taxonomy" id="643052"/>
    <lineage>
        <taxon>Bacteria</taxon>
        <taxon>Bacillati</taxon>
        <taxon>Actinomycetota</taxon>
        <taxon>Actinomycetes</taxon>
        <taxon>Micromonosporales</taxon>
        <taxon>Micromonosporaceae</taxon>
        <taxon>Allocatelliglobosispora</taxon>
    </lineage>
</organism>
<proteinExistence type="predicted"/>
<dbReference type="InterPro" id="IPR034660">
    <property type="entry name" value="DinB/YfiT-like"/>
</dbReference>
<keyword evidence="2" id="KW-1185">Reference proteome</keyword>
<comment type="caution">
    <text evidence="1">The sequence shown here is derived from an EMBL/GenBank/DDBJ whole genome shotgun (WGS) entry which is preliminary data.</text>
</comment>
<name>A0A841BZP8_9ACTN</name>
<dbReference type="Pfam" id="PF04978">
    <property type="entry name" value="MST"/>
    <property type="match status" value="1"/>
</dbReference>
<evidence type="ECO:0000313" key="2">
    <source>
        <dbReference type="Proteomes" id="UP000587527"/>
    </source>
</evidence>
<sequence length="168" mass="18662">MTIDSRINPPQTGDERAMLVAFLDYQRATLELKCAGLTDDQLRELSTPPSQISLLGLLRHMADVETWWFGIRFAKLDLPSIFDPLEVNADFEELDSMPPAEVLAVFRANCARSREIVAAAASLEDLGMRGDGSPASLRWIILHMIEEYARHNGHADLVRERVDGATGA</sequence>
<protein>
    <recommendedName>
        <fullName evidence="3">DinB family protein</fullName>
    </recommendedName>
</protein>
<reference evidence="1 2" key="1">
    <citation type="submission" date="2020-08" db="EMBL/GenBank/DDBJ databases">
        <title>Sequencing the genomes of 1000 actinobacteria strains.</title>
        <authorList>
            <person name="Klenk H.-P."/>
        </authorList>
    </citation>
    <scope>NUCLEOTIDE SEQUENCE [LARGE SCALE GENOMIC DNA]</scope>
    <source>
        <strain evidence="1 2">DSM 45362</strain>
    </source>
</reference>
<dbReference type="Proteomes" id="UP000587527">
    <property type="component" value="Unassembled WGS sequence"/>
</dbReference>
<dbReference type="SUPFAM" id="SSF109854">
    <property type="entry name" value="DinB/YfiT-like putative metalloenzymes"/>
    <property type="match status" value="1"/>
</dbReference>
<gene>
    <name evidence="1" type="ORF">F4553_006500</name>
</gene>
<dbReference type="RefSeq" id="WP_376776321.1">
    <property type="nucleotide sequence ID" value="NZ_JACHMN010000003.1"/>
</dbReference>
<dbReference type="Gene3D" id="1.20.120.450">
    <property type="entry name" value="dinb family like domain"/>
    <property type="match status" value="1"/>
</dbReference>
<accession>A0A841BZP8</accession>
<dbReference type="EMBL" id="JACHMN010000003">
    <property type="protein sequence ID" value="MBB5873066.1"/>
    <property type="molecule type" value="Genomic_DNA"/>
</dbReference>
<evidence type="ECO:0000313" key="1">
    <source>
        <dbReference type="EMBL" id="MBB5873066.1"/>
    </source>
</evidence>
<dbReference type="AlphaFoldDB" id="A0A841BZP8"/>
<evidence type="ECO:0008006" key="3">
    <source>
        <dbReference type="Google" id="ProtNLM"/>
    </source>
</evidence>
<dbReference type="InterPro" id="IPR007061">
    <property type="entry name" value="MST-like"/>
</dbReference>